<organism evidence="1 2">
    <name type="scientific">Vitis vinifera</name>
    <name type="common">Grape</name>
    <dbReference type="NCBI Taxonomy" id="29760"/>
    <lineage>
        <taxon>Eukaryota</taxon>
        <taxon>Viridiplantae</taxon>
        <taxon>Streptophyta</taxon>
        <taxon>Embryophyta</taxon>
        <taxon>Tracheophyta</taxon>
        <taxon>Spermatophyta</taxon>
        <taxon>Magnoliopsida</taxon>
        <taxon>eudicotyledons</taxon>
        <taxon>Gunneridae</taxon>
        <taxon>Pentapetalae</taxon>
        <taxon>rosids</taxon>
        <taxon>Vitales</taxon>
        <taxon>Vitaceae</taxon>
        <taxon>Viteae</taxon>
        <taxon>Vitis</taxon>
    </lineage>
</organism>
<dbReference type="EMBL" id="QGNW01002209">
    <property type="protein sequence ID" value="RVW23042.1"/>
    <property type="molecule type" value="Genomic_DNA"/>
</dbReference>
<sequence length="120" mass="14063">MNGAKDTIMRSLNGNEEKYKEIFKIIYKRWKIQLHQPLHAIRLTRDPTKEEKVVTEVSLYSNAQGLIENELVVRTMKTRTLTEWWATYGAEAPNLQRVMLLELLELRRPGLILELEQAQA</sequence>
<evidence type="ECO:0000313" key="1">
    <source>
        <dbReference type="EMBL" id="RVW23042.1"/>
    </source>
</evidence>
<dbReference type="Proteomes" id="UP000288805">
    <property type="component" value="Unassembled WGS sequence"/>
</dbReference>
<accession>A0A438CIL5</accession>
<evidence type="ECO:0000313" key="2">
    <source>
        <dbReference type="Proteomes" id="UP000288805"/>
    </source>
</evidence>
<proteinExistence type="predicted"/>
<comment type="caution">
    <text evidence="1">The sequence shown here is derived from an EMBL/GenBank/DDBJ whole genome shotgun (WGS) entry which is preliminary data.</text>
</comment>
<gene>
    <name evidence="1" type="ORF">CK203_107713</name>
</gene>
<reference evidence="1 2" key="1">
    <citation type="journal article" date="2018" name="PLoS Genet.">
        <title>Population sequencing reveals clonal diversity and ancestral inbreeding in the grapevine cultivar Chardonnay.</title>
        <authorList>
            <person name="Roach M.J."/>
            <person name="Johnson D.L."/>
            <person name="Bohlmann J."/>
            <person name="van Vuuren H.J."/>
            <person name="Jones S.J."/>
            <person name="Pretorius I.S."/>
            <person name="Schmidt S.A."/>
            <person name="Borneman A.R."/>
        </authorList>
    </citation>
    <scope>NUCLEOTIDE SEQUENCE [LARGE SCALE GENOMIC DNA]</scope>
    <source>
        <strain evidence="2">cv. Chardonnay</strain>
        <tissue evidence="1">Leaf</tissue>
    </source>
</reference>
<protein>
    <submittedName>
        <fullName evidence="1">Uncharacterized protein</fullName>
    </submittedName>
</protein>
<dbReference type="AlphaFoldDB" id="A0A438CIL5"/>
<name>A0A438CIL5_VITVI</name>